<organism evidence="1 2">
    <name type="scientific">Hungatella hathewayi DSM 13479</name>
    <dbReference type="NCBI Taxonomy" id="566550"/>
    <lineage>
        <taxon>Bacteria</taxon>
        <taxon>Bacillati</taxon>
        <taxon>Bacillota</taxon>
        <taxon>Clostridia</taxon>
        <taxon>Lachnospirales</taxon>
        <taxon>Lachnospiraceae</taxon>
        <taxon>Hungatella</taxon>
    </lineage>
</organism>
<dbReference type="Proteomes" id="UP000004968">
    <property type="component" value="Unassembled WGS sequence"/>
</dbReference>
<evidence type="ECO:0000313" key="2">
    <source>
        <dbReference type="Proteomes" id="UP000004968"/>
    </source>
</evidence>
<comment type="caution">
    <text evidence="1">The sequence shown here is derived from an EMBL/GenBank/DDBJ whole genome shotgun (WGS) entry which is preliminary data.</text>
</comment>
<dbReference type="EMBL" id="ACIO01000078">
    <property type="protein sequence ID" value="EFD00602.1"/>
    <property type="molecule type" value="Genomic_DNA"/>
</dbReference>
<name>D3AC17_9FIRM</name>
<gene>
    <name evidence="1" type="ORF">CLOSTHATH_01145</name>
</gene>
<reference evidence="1 2" key="1">
    <citation type="submission" date="2010-01" db="EMBL/GenBank/DDBJ databases">
        <authorList>
            <person name="Weinstock G."/>
            <person name="Sodergren E."/>
            <person name="Clifton S."/>
            <person name="Fulton L."/>
            <person name="Fulton B."/>
            <person name="Courtney L."/>
            <person name="Fronick C."/>
            <person name="Harrison M."/>
            <person name="Strong C."/>
            <person name="Farmer C."/>
            <person name="Delahaunty K."/>
            <person name="Markovic C."/>
            <person name="Hall O."/>
            <person name="Minx P."/>
            <person name="Tomlinson C."/>
            <person name="Mitreva M."/>
            <person name="Nelson J."/>
            <person name="Hou S."/>
            <person name="Wollam A."/>
            <person name="Pepin K.H."/>
            <person name="Johnson M."/>
            <person name="Bhonagiri V."/>
            <person name="Nash W.E."/>
            <person name="Warren W."/>
            <person name="Chinwalla A."/>
            <person name="Mardis E.R."/>
            <person name="Wilson R.K."/>
        </authorList>
    </citation>
    <scope>NUCLEOTIDE SEQUENCE [LARGE SCALE GENOMIC DNA]</scope>
    <source>
        <strain evidence="1 2">DSM 13479</strain>
    </source>
</reference>
<dbReference type="HOGENOM" id="CLU_3271219_0_0_9"/>
<accession>D3AC17</accession>
<dbReference type="AlphaFoldDB" id="D3AC17"/>
<sequence>MLTNRCVERLTGNGISLSAFLILTYFFNGCNRHLNLLQCEK</sequence>
<protein>
    <submittedName>
        <fullName evidence="1">Uncharacterized protein</fullName>
    </submittedName>
</protein>
<proteinExistence type="predicted"/>
<evidence type="ECO:0000313" key="1">
    <source>
        <dbReference type="EMBL" id="EFD00602.1"/>
    </source>
</evidence>